<evidence type="ECO:0000313" key="4">
    <source>
        <dbReference type="Proteomes" id="UP001367508"/>
    </source>
</evidence>
<comment type="function">
    <text evidence="1">Required for 60S pre-ribosomal subunits export to the cytoplasm.</text>
</comment>
<dbReference type="PANTHER" id="PTHR12730:SF0">
    <property type="entry name" value="PROTEIN SDA1 HOMOLOG"/>
    <property type="match status" value="1"/>
</dbReference>
<evidence type="ECO:0000256" key="1">
    <source>
        <dbReference type="RuleBase" id="RU365057"/>
    </source>
</evidence>
<dbReference type="EMBL" id="JAYMYQ010000011">
    <property type="protein sequence ID" value="KAK7306184.1"/>
    <property type="molecule type" value="Genomic_DNA"/>
</dbReference>
<proteinExistence type="inferred from homology"/>
<gene>
    <name evidence="3" type="ORF">VNO77_44110</name>
</gene>
<organism evidence="3 4">
    <name type="scientific">Canavalia gladiata</name>
    <name type="common">Sword bean</name>
    <name type="synonym">Dolichos gladiatus</name>
    <dbReference type="NCBI Taxonomy" id="3824"/>
    <lineage>
        <taxon>Eukaryota</taxon>
        <taxon>Viridiplantae</taxon>
        <taxon>Streptophyta</taxon>
        <taxon>Embryophyta</taxon>
        <taxon>Tracheophyta</taxon>
        <taxon>Spermatophyta</taxon>
        <taxon>Magnoliopsida</taxon>
        <taxon>eudicotyledons</taxon>
        <taxon>Gunneridae</taxon>
        <taxon>Pentapetalae</taxon>
        <taxon>rosids</taxon>
        <taxon>fabids</taxon>
        <taxon>Fabales</taxon>
        <taxon>Fabaceae</taxon>
        <taxon>Papilionoideae</taxon>
        <taxon>50 kb inversion clade</taxon>
        <taxon>NPAAA clade</taxon>
        <taxon>indigoferoid/millettioid clade</taxon>
        <taxon>Phaseoleae</taxon>
        <taxon>Canavalia</taxon>
    </lineage>
</organism>
<evidence type="ECO:0000259" key="2">
    <source>
        <dbReference type="Pfam" id="PF08158"/>
    </source>
</evidence>
<keyword evidence="1" id="KW-0690">Ribosome biogenesis</keyword>
<dbReference type="GO" id="GO:0015031">
    <property type="term" value="P:protein transport"/>
    <property type="evidence" value="ECO:0007669"/>
    <property type="project" value="UniProtKB-KW"/>
</dbReference>
<comment type="caution">
    <text evidence="3">The sequence shown here is derived from an EMBL/GenBank/DDBJ whole genome shotgun (WGS) entry which is preliminary data.</text>
</comment>
<keyword evidence="1" id="KW-0653">Protein transport</keyword>
<dbReference type="GO" id="GO:0005730">
    <property type="term" value="C:nucleolus"/>
    <property type="evidence" value="ECO:0007669"/>
    <property type="project" value="UniProtKB-SubCell"/>
</dbReference>
<comment type="subcellular location">
    <subcellularLocation>
        <location evidence="1">Nucleus</location>
        <location evidence="1">Nucleolus</location>
    </subcellularLocation>
</comment>
<sequence length="239" mass="27034">MGSSGAGASEPLSASDQSSQKLSLSSLQSKMKCDLVDMNFTSITDIAPDPTVANDLAERTLFLAHVTPFYPKHLANFPHKLVNLLRGAARKLPSGLRCHLAKALILLVNQKLQTLGEKTLRKLAFDHVVHSIQRMNEKHKDEAKNQALQKVLFDMLERENKELAKKVLVTLCELHRRKVWFDKRTANEICTASYKKDSRIMKAALSFLLDYEKIENDDDNDELTESTQVVLSREAFHMM</sequence>
<feature type="domain" description="SDA1 N-terminal" evidence="2">
    <location>
        <begin position="62"/>
        <end position="225"/>
    </location>
</feature>
<dbReference type="Proteomes" id="UP001367508">
    <property type="component" value="Unassembled WGS sequence"/>
</dbReference>
<dbReference type="AlphaFoldDB" id="A0AAN9PQ27"/>
<accession>A0AAN9PQ27</accession>
<name>A0AAN9PQ27_CANGL</name>
<evidence type="ECO:0000313" key="3">
    <source>
        <dbReference type="EMBL" id="KAK7306184.1"/>
    </source>
</evidence>
<dbReference type="InterPro" id="IPR027312">
    <property type="entry name" value="Sda1"/>
</dbReference>
<keyword evidence="1" id="KW-0813">Transport</keyword>
<keyword evidence="1" id="KW-0539">Nucleus</keyword>
<dbReference type="GO" id="GO:0042273">
    <property type="term" value="P:ribosomal large subunit biogenesis"/>
    <property type="evidence" value="ECO:0007669"/>
    <property type="project" value="UniProtKB-UniRule"/>
</dbReference>
<dbReference type="Pfam" id="PF08158">
    <property type="entry name" value="SDA1_HEAT"/>
    <property type="match status" value="1"/>
</dbReference>
<protein>
    <recommendedName>
        <fullName evidence="1">Protein SDA1</fullName>
    </recommendedName>
</protein>
<reference evidence="3 4" key="1">
    <citation type="submission" date="2024-01" db="EMBL/GenBank/DDBJ databases">
        <title>The genomes of 5 underutilized Papilionoideae crops provide insights into root nodulation and disease resistanc.</title>
        <authorList>
            <person name="Jiang F."/>
        </authorList>
    </citation>
    <scope>NUCLEOTIDE SEQUENCE [LARGE SCALE GENOMIC DNA]</scope>
    <source>
        <strain evidence="3">LVBAO_FW01</strain>
        <tissue evidence="3">Leaves</tissue>
    </source>
</reference>
<keyword evidence="4" id="KW-1185">Reference proteome</keyword>
<comment type="similarity">
    <text evidence="1">Belongs to the SDA1 family.</text>
</comment>
<dbReference type="InterPro" id="IPR012977">
    <property type="entry name" value="SDA1_N"/>
</dbReference>
<dbReference type="GO" id="GO:0000055">
    <property type="term" value="P:ribosomal large subunit export from nucleus"/>
    <property type="evidence" value="ECO:0007669"/>
    <property type="project" value="UniProtKB-UniRule"/>
</dbReference>
<dbReference type="PANTHER" id="PTHR12730">
    <property type="entry name" value="HSDA/SDA1-RELATED"/>
    <property type="match status" value="1"/>
</dbReference>